<dbReference type="Pfam" id="PF12833">
    <property type="entry name" value="HTH_18"/>
    <property type="match status" value="1"/>
</dbReference>
<evidence type="ECO:0000256" key="1">
    <source>
        <dbReference type="ARBA" id="ARBA00023015"/>
    </source>
</evidence>
<dbReference type="Pfam" id="PF01965">
    <property type="entry name" value="DJ-1_PfpI"/>
    <property type="match status" value="1"/>
</dbReference>
<gene>
    <name evidence="5" type="ORF">RZ517_17570</name>
</gene>
<dbReference type="SUPFAM" id="SSF52317">
    <property type="entry name" value="Class I glutamine amidotransferase-like"/>
    <property type="match status" value="1"/>
</dbReference>
<protein>
    <submittedName>
        <fullName evidence="5">GlxA family transcriptional regulator</fullName>
    </submittedName>
</protein>
<keyword evidence="1" id="KW-0805">Transcription regulation</keyword>
<dbReference type="InterPro" id="IPR029062">
    <property type="entry name" value="Class_I_gatase-like"/>
</dbReference>
<dbReference type="Gene3D" id="3.40.50.880">
    <property type="match status" value="1"/>
</dbReference>
<dbReference type="EMBL" id="CP146069">
    <property type="protein sequence ID" value="WWR46550.1"/>
    <property type="molecule type" value="Genomic_DNA"/>
</dbReference>
<dbReference type="InterPro" id="IPR018062">
    <property type="entry name" value="HTH_AraC-typ_CS"/>
</dbReference>
<keyword evidence="6" id="KW-1185">Reference proteome</keyword>
<dbReference type="InterPro" id="IPR018060">
    <property type="entry name" value="HTH_AraC"/>
</dbReference>
<dbReference type="PROSITE" id="PS00041">
    <property type="entry name" value="HTH_ARAC_FAMILY_1"/>
    <property type="match status" value="1"/>
</dbReference>
<dbReference type="RefSeq" id="WP_338549402.1">
    <property type="nucleotide sequence ID" value="NZ_CP146069.1"/>
</dbReference>
<evidence type="ECO:0000256" key="2">
    <source>
        <dbReference type="ARBA" id="ARBA00023125"/>
    </source>
</evidence>
<dbReference type="PROSITE" id="PS01124">
    <property type="entry name" value="HTH_ARAC_FAMILY_2"/>
    <property type="match status" value="1"/>
</dbReference>
<evidence type="ECO:0000313" key="5">
    <source>
        <dbReference type="EMBL" id="WWR46550.1"/>
    </source>
</evidence>
<organism evidence="5 6">
    <name type="scientific">Roseovarius phycicola</name>
    <dbReference type="NCBI Taxonomy" id="3080976"/>
    <lineage>
        <taxon>Bacteria</taxon>
        <taxon>Pseudomonadati</taxon>
        <taxon>Pseudomonadota</taxon>
        <taxon>Alphaproteobacteria</taxon>
        <taxon>Rhodobacterales</taxon>
        <taxon>Roseobacteraceae</taxon>
        <taxon>Roseovarius</taxon>
    </lineage>
</organism>
<evidence type="ECO:0000256" key="3">
    <source>
        <dbReference type="ARBA" id="ARBA00023163"/>
    </source>
</evidence>
<proteinExistence type="predicted"/>
<dbReference type="Gene3D" id="1.10.10.60">
    <property type="entry name" value="Homeodomain-like"/>
    <property type="match status" value="1"/>
</dbReference>
<accession>A0ABZ2HEX5</accession>
<dbReference type="CDD" id="cd03136">
    <property type="entry name" value="GATase1_AraC_ArgR_like"/>
    <property type="match status" value="1"/>
</dbReference>
<dbReference type="InterPro" id="IPR002818">
    <property type="entry name" value="DJ-1/PfpI"/>
</dbReference>
<evidence type="ECO:0000259" key="4">
    <source>
        <dbReference type="PROSITE" id="PS01124"/>
    </source>
</evidence>
<sequence length="331" mass="36600">MPGDTQFNILVVVTPHFNVLATMGFLDPFRAANYLEGQVRFRWLIASEAGGPCLASNGTELTTRALPEDRADLVVVSSSWTPERHSTPALHSALRRWARQGATLAGLDTGAFILAEAGLLANKRATVHYEHIDAFGETHPECEVSEELFVFDGNRLTCAGGSASTDFALNILRGLEGDALANDAARYILHQSVRPMGSPQNAAPVEPLGNTAPGSVRRAISIMEKNLETPLSIAEICKQARISHRQLDRLFHDYVKKTPQLYYRDIRLDRARGLVTQTEMPLSEVAIASGFANQVHFSRAYKARFGLPPLKDRIEGRVPFEFRAWPMHRKA</sequence>
<dbReference type="PANTHER" id="PTHR43130:SF3">
    <property type="entry name" value="HTH-TYPE TRANSCRIPTIONAL REGULATOR RV1931C"/>
    <property type="match status" value="1"/>
</dbReference>
<keyword evidence="2" id="KW-0238">DNA-binding</keyword>
<dbReference type="InterPro" id="IPR052158">
    <property type="entry name" value="INH-QAR"/>
</dbReference>
<name>A0ABZ2HEX5_9RHOB</name>
<dbReference type="SUPFAM" id="SSF46689">
    <property type="entry name" value="Homeodomain-like"/>
    <property type="match status" value="2"/>
</dbReference>
<reference evidence="5 6" key="1">
    <citation type="submission" date="2023-10" db="EMBL/GenBank/DDBJ databases">
        <title>Roseovarius strain S88 nov., isolated from a marine algae.</title>
        <authorList>
            <person name="Lee M.W."/>
            <person name="Lee J.K."/>
            <person name="Kim J.M."/>
            <person name="Choi D.G."/>
            <person name="Baek J.H."/>
            <person name="Bayburt H."/>
            <person name="Jung J.J."/>
            <person name="Han D.M."/>
            <person name="Jeon C.O."/>
        </authorList>
    </citation>
    <scope>NUCLEOTIDE SEQUENCE [LARGE SCALE GENOMIC DNA]</scope>
    <source>
        <strain evidence="5 6">S88</strain>
    </source>
</reference>
<dbReference type="InterPro" id="IPR009057">
    <property type="entry name" value="Homeodomain-like_sf"/>
</dbReference>
<dbReference type="PANTHER" id="PTHR43130">
    <property type="entry name" value="ARAC-FAMILY TRANSCRIPTIONAL REGULATOR"/>
    <property type="match status" value="1"/>
</dbReference>
<feature type="domain" description="HTH araC/xylS-type" evidence="4">
    <location>
        <begin position="217"/>
        <end position="315"/>
    </location>
</feature>
<evidence type="ECO:0000313" key="6">
    <source>
        <dbReference type="Proteomes" id="UP001364156"/>
    </source>
</evidence>
<dbReference type="SMART" id="SM00342">
    <property type="entry name" value="HTH_ARAC"/>
    <property type="match status" value="1"/>
</dbReference>
<keyword evidence="3" id="KW-0804">Transcription</keyword>
<dbReference type="Proteomes" id="UP001364156">
    <property type="component" value="Chromosome"/>
</dbReference>